<sequence length="67" mass="7530">MATTLNRSQPRRDIERGENQATLRAIMTAPPMSATAHAAIARQRTAARRRVEDARDRRDLAAEDWSA</sequence>
<accession>A0ACC7MEW6</accession>
<keyword evidence="2" id="KW-1185">Reference proteome</keyword>
<protein>
    <submittedName>
        <fullName evidence="1">Uncharacterized protein</fullName>
    </submittedName>
</protein>
<evidence type="ECO:0000313" key="2">
    <source>
        <dbReference type="Proteomes" id="UP001168096"/>
    </source>
</evidence>
<gene>
    <name evidence="1" type="ORF">QPK29_020780</name>
</gene>
<reference evidence="1" key="1">
    <citation type="submission" date="2024-11" db="EMBL/GenBank/DDBJ databases">
        <title>Description of Massilia orientalis sp. nov., isolated from rhizosphere soil of Ageratina adenophora.</title>
        <authorList>
            <person name="Wang Y."/>
        </authorList>
    </citation>
    <scope>NUCLEOTIDE SEQUENCE</scope>
    <source>
        <strain evidence="1">YIM B02787</strain>
    </source>
</reference>
<comment type="caution">
    <text evidence="1">The sequence shown here is derived from an EMBL/GenBank/DDBJ whole genome shotgun (WGS) entry which is preliminary data.</text>
</comment>
<proteinExistence type="predicted"/>
<name>A0ACC7MEW6_9BURK</name>
<evidence type="ECO:0000313" key="1">
    <source>
        <dbReference type="EMBL" id="MFJ1470154.1"/>
    </source>
</evidence>
<dbReference type="Proteomes" id="UP001168096">
    <property type="component" value="Unassembled WGS sequence"/>
</dbReference>
<dbReference type="EMBL" id="JASNRB020000013">
    <property type="protein sequence ID" value="MFJ1470154.1"/>
    <property type="molecule type" value="Genomic_DNA"/>
</dbReference>
<organism evidence="1 2">
    <name type="scientific">Massilia orientalis</name>
    <dbReference type="NCBI Taxonomy" id="3050128"/>
    <lineage>
        <taxon>Bacteria</taxon>
        <taxon>Pseudomonadati</taxon>
        <taxon>Pseudomonadota</taxon>
        <taxon>Betaproteobacteria</taxon>
        <taxon>Burkholderiales</taxon>
        <taxon>Oxalobacteraceae</taxon>
        <taxon>Telluria group</taxon>
        <taxon>Massilia</taxon>
    </lineage>
</organism>